<evidence type="ECO:0000313" key="3">
    <source>
        <dbReference type="EMBL" id="EXB94475.1"/>
    </source>
</evidence>
<reference evidence="4" key="1">
    <citation type="submission" date="2013-01" db="EMBL/GenBank/DDBJ databases">
        <title>Draft Genome Sequence of a Mulberry Tree, Morus notabilis C.K. Schneid.</title>
        <authorList>
            <person name="He N."/>
            <person name="Zhao S."/>
        </authorList>
    </citation>
    <scope>NUCLEOTIDE SEQUENCE</scope>
</reference>
<dbReference type="GO" id="GO:0016747">
    <property type="term" value="F:acyltransferase activity, transferring groups other than amino-acyl groups"/>
    <property type="evidence" value="ECO:0007669"/>
    <property type="project" value="UniProtKB-ARBA"/>
</dbReference>
<protein>
    <submittedName>
        <fullName evidence="3">Malonyl-coenzyme A:anthocyanin 3-O-glucoside-6''-O-malonyltransferase</fullName>
    </submittedName>
</protein>
<dbReference type="Pfam" id="PF02458">
    <property type="entry name" value="Transferase"/>
    <property type="match status" value="1"/>
</dbReference>
<dbReference type="OrthoDB" id="1862401at2759"/>
<organism evidence="3 4">
    <name type="scientific">Morus notabilis</name>
    <dbReference type="NCBI Taxonomy" id="981085"/>
    <lineage>
        <taxon>Eukaryota</taxon>
        <taxon>Viridiplantae</taxon>
        <taxon>Streptophyta</taxon>
        <taxon>Embryophyta</taxon>
        <taxon>Tracheophyta</taxon>
        <taxon>Spermatophyta</taxon>
        <taxon>Magnoliopsida</taxon>
        <taxon>eudicotyledons</taxon>
        <taxon>Gunneridae</taxon>
        <taxon>Pentapetalae</taxon>
        <taxon>rosids</taxon>
        <taxon>fabids</taxon>
        <taxon>Rosales</taxon>
        <taxon>Moraceae</taxon>
        <taxon>Moreae</taxon>
        <taxon>Morus</taxon>
    </lineage>
</organism>
<evidence type="ECO:0000313" key="4">
    <source>
        <dbReference type="Proteomes" id="UP000030645"/>
    </source>
</evidence>
<keyword evidence="2" id="KW-0012">Acyltransferase</keyword>
<name>W9RJY8_9ROSA</name>
<dbReference type="Proteomes" id="UP000030645">
    <property type="component" value="Unassembled WGS sequence"/>
</dbReference>
<keyword evidence="4" id="KW-1185">Reference proteome</keyword>
<dbReference type="PANTHER" id="PTHR31625">
    <property type="match status" value="1"/>
</dbReference>
<dbReference type="AlphaFoldDB" id="W9RJY8"/>
<evidence type="ECO:0000256" key="2">
    <source>
        <dbReference type="ARBA" id="ARBA00023315"/>
    </source>
</evidence>
<dbReference type="STRING" id="981085.W9RJY8"/>
<proteinExistence type="predicted"/>
<accession>W9RJY8</accession>
<dbReference type="InterPro" id="IPR051504">
    <property type="entry name" value="Plant_metabolite_acyltrans"/>
</dbReference>
<dbReference type="eggNOG" id="ENOG502QPXT">
    <property type="taxonomic scope" value="Eukaryota"/>
</dbReference>
<sequence>MAPKPNKGVIVIEQSKVSPPPGSVPTTTLPLSFLDVPWLLFPHMQRPYFFEYPHSTHHFLQTLLPSLKSSLSLTLQHFFPFAANLVRPPPPAKLHILFTDGDSVSLTVAESAADFHYLSAPHPLPVRALDPFIPKLSGPTPVERGGDALAEPVLALQITVFPNSGICIGVRFSHVVADGRAFHHFFKSWALLCKTGGDLTQLNRELRLPSHDRAAVKDQYGLELEFLETWRSLAPTWSKVDEGVALRNVRAAFALSQSQIVGLKRWLTNQLAKDDDFTSFHMSSFVVICSVIWICLAKSEERNSTAIDIKNDEPYHFAFVADCRKRLQFPLPITYFGNCLTVCFASVNWKELVGENGFVAAAKAIGKEVGEMNREALKELENWIMRFKKIKELGLQHVTVVGSPKFGIYETDFGLGRPVKTEPIHFNDSNTIALYESCNDKGGVGVSLALSRVRMSRFSTILEEILKELA</sequence>
<keyword evidence="1 3" id="KW-0808">Transferase</keyword>
<dbReference type="EMBL" id="KE345160">
    <property type="protein sequence ID" value="EXB94475.1"/>
    <property type="molecule type" value="Genomic_DNA"/>
</dbReference>
<evidence type="ECO:0000256" key="1">
    <source>
        <dbReference type="ARBA" id="ARBA00022679"/>
    </source>
</evidence>
<dbReference type="Gene3D" id="3.30.559.10">
    <property type="entry name" value="Chloramphenicol acetyltransferase-like domain"/>
    <property type="match status" value="2"/>
</dbReference>
<gene>
    <name evidence="3" type="ORF">L484_018976</name>
</gene>
<dbReference type="KEGG" id="mnt:21401931"/>
<dbReference type="InterPro" id="IPR023213">
    <property type="entry name" value="CAT-like_dom_sf"/>
</dbReference>